<dbReference type="PATRIC" id="fig|2746.7.peg.4794"/>
<dbReference type="CDD" id="cd05013">
    <property type="entry name" value="SIS_RpiR"/>
    <property type="match status" value="1"/>
</dbReference>
<evidence type="ECO:0000259" key="1">
    <source>
        <dbReference type="Pfam" id="PF01380"/>
    </source>
</evidence>
<dbReference type="EMBL" id="MAJD01000002">
    <property type="protein sequence ID" value="OBX35576.1"/>
    <property type="molecule type" value="Genomic_DNA"/>
</dbReference>
<protein>
    <submittedName>
        <fullName evidence="2">SIS domain protein</fullName>
    </submittedName>
</protein>
<evidence type="ECO:0000313" key="3">
    <source>
        <dbReference type="Proteomes" id="UP000092504"/>
    </source>
</evidence>
<dbReference type="InterPro" id="IPR046348">
    <property type="entry name" value="SIS_dom_sf"/>
</dbReference>
<dbReference type="InterPro" id="IPR001347">
    <property type="entry name" value="SIS_dom"/>
</dbReference>
<dbReference type="Gene3D" id="3.40.50.10490">
    <property type="entry name" value="Glucose-6-phosphate isomerase like protein, domain 1"/>
    <property type="match status" value="1"/>
</dbReference>
<dbReference type="Proteomes" id="UP000092504">
    <property type="component" value="Unassembled WGS sequence"/>
</dbReference>
<reference evidence="2 3" key="1">
    <citation type="submission" date="2016-06" db="EMBL/GenBank/DDBJ databases">
        <title>Genome sequence of halotolerant plant growth promoting strain of Halomonas elongata HEK1 isolated from salterns of Rann of Kutch, Gujarat, India.</title>
        <authorList>
            <person name="Gaba S."/>
            <person name="Singh R.N."/>
            <person name="Abrol S."/>
            <person name="Kaushik R."/>
            <person name="Saxena A.K."/>
        </authorList>
    </citation>
    <scope>NUCLEOTIDE SEQUENCE [LARGE SCALE GENOMIC DNA]</scope>
    <source>
        <strain evidence="2 3">HEK1</strain>
    </source>
</reference>
<evidence type="ECO:0000313" key="2">
    <source>
        <dbReference type="EMBL" id="OBX35576.1"/>
    </source>
</evidence>
<dbReference type="InterPro" id="IPR035472">
    <property type="entry name" value="RpiR-like_SIS"/>
</dbReference>
<organism evidence="2 3">
    <name type="scientific">Halomonas elongata</name>
    <dbReference type="NCBI Taxonomy" id="2746"/>
    <lineage>
        <taxon>Bacteria</taxon>
        <taxon>Pseudomonadati</taxon>
        <taxon>Pseudomonadota</taxon>
        <taxon>Gammaproteobacteria</taxon>
        <taxon>Oceanospirillales</taxon>
        <taxon>Halomonadaceae</taxon>
        <taxon>Halomonas</taxon>
    </lineage>
</organism>
<sequence length="92" mass="10239">MTYALHHIDKRTFLVNGLGGMYGEQLKAIGDDDALLVVSFSPYAQETREMADEARKRGVPLVVITDSNLSPWPASPTSRWWCTKQRSRASAA</sequence>
<dbReference type="GO" id="GO:0097367">
    <property type="term" value="F:carbohydrate derivative binding"/>
    <property type="evidence" value="ECO:0007669"/>
    <property type="project" value="InterPro"/>
</dbReference>
<feature type="domain" description="SIS" evidence="1">
    <location>
        <begin position="2"/>
        <end position="74"/>
    </location>
</feature>
<comment type="caution">
    <text evidence="2">The sequence shown here is derived from an EMBL/GenBank/DDBJ whole genome shotgun (WGS) entry which is preliminary data.</text>
</comment>
<dbReference type="AlphaFoldDB" id="A0A1B8P002"/>
<proteinExistence type="predicted"/>
<dbReference type="SUPFAM" id="SSF53697">
    <property type="entry name" value="SIS domain"/>
    <property type="match status" value="1"/>
</dbReference>
<dbReference type="Pfam" id="PF01380">
    <property type="entry name" value="SIS"/>
    <property type="match status" value="1"/>
</dbReference>
<gene>
    <name evidence="2" type="ORF">A8U91_04650</name>
</gene>
<dbReference type="GO" id="GO:1901135">
    <property type="term" value="P:carbohydrate derivative metabolic process"/>
    <property type="evidence" value="ECO:0007669"/>
    <property type="project" value="InterPro"/>
</dbReference>
<accession>A0A1B8P002</accession>
<name>A0A1B8P002_HALEL</name>